<accession>A0ABV9W4G0</accession>
<evidence type="ECO:0000256" key="1">
    <source>
        <dbReference type="SAM" id="MobiDB-lite"/>
    </source>
</evidence>
<organism evidence="2 3">
    <name type="scientific">Dactylosporangium cerinum</name>
    <dbReference type="NCBI Taxonomy" id="1434730"/>
    <lineage>
        <taxon>Bacteria</taxon>
        <taxon>Bacillati</taxon>
        <taxon>Actinomycetota</taxon>
        <taxon>Actinomycetes</taxon>
        <taxon>Micromonosporales</taxon>
        <taxon>Micromonosporaceae</taxon>
        <taxon>Dactylosporangium</taxon>
    </lineage>
</organism>
<reference evidence="3" key="1">
    <citation type="journal article" date="2019" name="Int. J. Syst. Evol. Microbiol.">
        <title>The Global Catalogue of Microorganisms (GCM) 10K type strain sequencing project: providing services to taxonomists for standard genome sequencing and annotation.</title>
        <authorList>
            <consortium name="The Broad Institute Genomics Platform"/>
            <consortium name="The Broad Institute Genome Sequencing Center for Infectious Disease"/>
            <person name="Wu L."/>
            <person name="Ma J."/>
        </authorList>
    </citation>
    <scope>NUCLEOTIDE SEQUENCE [LARGE SCALE GENOMIC DNA]</scope>
    <source>
        <strain evidence="3">CGMCC 4.7152</strain>
    </source>
</reference>
<proteinExistence type="predicted"/>
<sequence>MMSFFTTGATGGRRPAGNSRPQREVSQSKGQSKGLYNTSQYSGNGSSTYFPRAAEMTVPDIDESKFDRF</sequence>
<evidence type="ECO:0000313" key="2">
    <source>
        <dbReference type="EMBL" id="MFC5002253.1"/>
    </source>
</evidence>
<dbReference type="Proteomes" id="UP001595912">
    <property type="component" value="Unassembled WGS sequence"/>
</dbReference>
<keyword evidence="3" id="KW-1185">Reference proteome</keyword>
<name>A0ABV9W4G0_9ACTN</name>
<dbReference type="EMBL" id="JBHSIU010000041">
    <property type="protein sequence ID" value="MFC5002253.1"/>
    <property type="molecule type" value="Genomic_DNA"/>
</dbReference>
<feature type="region of interest" description="Disordered" evidence="1">
    <location>
        <begin position="1"/>
        <end position="50"/>
    </location>
</feature>
<feature type="compositionally biased region" description="Polar residues" evidence="1">
    <location>
        <begin position="24"/>
        <end position="49"/>
    </location>
</feature>
<feature type="compositionally biased region" description="Low complexity" evidence="1">
    <location>
        <begin position="1"/>
        <end position="17"/>
    </location>
</feature>
<protein>
    <submittedName>
        <fullName evidence="2">Uncharacterized protein</fullName>
    </submittedName>
</protein>
<comment type="caution">
    <text evidence="2">The sequence shown here is derived from an EMBL/GenBank/DDBJ whole genome shotgun (WGS) entry which is preliminary data.</text>
</comment>
<evidence type="ECO:0000313" key="3">
    <source>
        <dbReference type="Proteomes" id="UP001595912"/>
    </source>
</evidence>
<gene>
    <name evidence="2" type="ORF">ACFPIJ_31030</name>
</gene>
<dbReference type="RefSeq" id="WP_380120159.1">
    <property type="nucleotide sequence ID" value="NZ_JBHSIU010000041.1"/>
</dbReference>